<sequence length="75" mass="8945">MKLYKFFHFCAKQKRMCNSLVPFFNLREAALSIIFYHKIINFKPPVYQATSYINSLLKTSRNIFLKYCGELWGIV</sequence>
<accession>A0A174IKJ2</accession>
<dbReference type="Proteomes" id="UP000283713">
    <property type="component" value="Unassembled WGS sequence"/>
</dbReference>
<protein>
    <submittedName>
        <fullName evidence="4">Uncharacterized protein</fullName>
    </submittedName>
</protein>
<evidence type="ECO:0000313" key="2">
    <source>
        <dbReference type="EMBL" id="KAB5434825.1"/>
    </source>
</evidence>
<dbReference type="Proteomes" id="UP000095333">
    <property type="component" value="Unassembled WGS sequence"/>
</dbReference>
<dbReference type="EMBL" id="WDBY01000039">
    <property type="protein sequence ID" value="KAB6474269.1"/>
    <property type="molecule type" value="Genomic_DNA"/>
</dbReference>
<evidence type="ECO:0000313" key="8">
    <source>
        <dbReference type="EMBL" id="RHK84036.1"/>
    </source>
</evidence>
<dbReference type="Proteomes" id="UP000462922">
    <property type="component" value="Unassembled WGS sequence"/>
</dbReference>
<dbReference type="EMBL" id="CYZI01000007">
    <property type="protein sequence ID" value="CUO30790.1"/>
    <property type="molecule type" value="Genomic_DNA"/>
</dbReference>
<evidence type="ECO:0000313" key="6">
    <source>
        <dbReference type="EMBL" id="QEW38453.1"/>
    </source>
</evidence>
<dbReference type="Proteomes" id="UP000326091">
    <property type="component" value="Chromosome"/>
</dbReference>
<evidence type="ECO:0000313" key="3">
    <source>
        <dbReference type="EMBL" id="KAB6449098.1"/>
    </source>
</evidence>
<dbReference type="EMBL" id="QRKA01000004">
    <property type="protein sequence ID" value="RHH82123.1"/>
    <property type="molecule type" value="Genomic_DNA"/>
</dbReference>
<dbReference type="Proteomes" id="UP000462885">
    <property type="component" value="Unassembled WGS sequence"/>
</dbReference>
<dbReference type="AlphaFoldDB" id="A0A174IKJ2"/>
<evidence type="ECO:0000313" key="7">
    <source>
        <dbReference type="EMBL" id="RHH82123.1"/>
    </source>
</evidence>
<reference evidence="10 11" key="2">
    <citation type="submission" date="2018-08" db="EMBL/GenBank/DDBJ databases">
        <title>A genome reference for cultivated species of the human gut microbiota.</title>
        <authorList>
            <person name="Zou Y."/>
            <person name="Xue W."/>
            <person name="Luo G."/>
        </authorList>
    </citation>
    <scope>NUCLEOTIDE SEQUENCE [LARGE SCALE GENOMIC DNA]</scope>
    <source>
        <strain evidence="8 11">AF39-8AT</strain>
        <strain evidence="7 10">AM16-6</strain>
    </source>
</reference>
<dbReference type="EMBL" id="WDBZ01000041">
    <property type="protein sequence ID" value="KAB6449098.1"/>
    <property type="molecule type" value="Genomic_DNA"/>
</dbReference>
<dbReference type="EMBL" id="QROB01000032">
    <property type="protein sequence ID" value="RHK84036.1"/>
    <property type="molecule type" value="Genomic_DNA"/>
</dbReference>
<evidence type="ECO:0000313" key="10">
    <source>
        <dbReference type="Proteomes" id="UP000283713"/>
    </source>
</evidence>
<evidence type="ECO:0000313" key="13">
    <source>
        <dbReference type="Proteomes" id="UP000462885"/>
    </source>
</evidence>
<organism evidence="4 15">
    <name type="scientific">Phocaeicola vulgatus</name>
    <name type="common">Bacteroides vulgatus</name>
    <dbReference type="NCBI Taxonomy" id="821"/>
    <lineage>
        <taxon>Bacteria</taxon>
        <taxon>Pseudomonadati</taxon>
        <taxon>Bacteroidota</taxon>
        <taxon>Bacteroidia</taxon>
        <taxon>Bacteroidales</taxon>
        <taxon>Bacteroidaceae</taxon>
        <taxon>Phocaeicola</taxon>
    </lineage>
</organism>
<gene>
    <name evidence="8" type="ORF">DW043_17960</name>
    <name evidence="7" type="ORF">DW193_03815</name>
    <name evidence="1" type="ORF">ERS852457_01741</name>
    <name evidence="2" type="ORF">F9Z94_16715</name>
    <name evidence="5" type="ORF">GAY76_00415</name>
    <name evidence="4" type="ORF">GAZ06_16750</name>
    <name evidence="3" type="ORF">GAZ09_17260</name>
    <name evidence="6" type="ORF">VIC01_04096</name>
</gene>
<dbReference type="Proteomes" id="UP000468344">
    <property type="component" value="Unassembled WGS sequence"/>
</dbReference>
<evidence type="ECO:0000313" key="5">
    <source>
        <dbReference type="EMBL" id="KAB6577334.1"/>
    </source>
</evidence>
<evidence type="ECO:0000313" key="9">
    <source>
        <dbReference type="Proteomes" id="UP000095333"/>
    </source>
</evidence>
<evidence type="ECO:0000313" key="15">
    <source>
        <dbReference type="Proteomes" id="UP000468344"/>
    </source>
</evidence>
<evidence type="ECO:0000313" key="16">
    <source>
        <dbReference type="Proteomes" id="UP000483142"/>
    </source>
</evidence>
<dbReference type="Proteomes" id="UP000286392">
    <property type="component" value="Unassembled WGS sequence"/>
</dbReference>
<evidence type="ECO:0000313" key="14">
    <source>
        <dbReference type="Proteomes" id="UP000462922"/>
    </source>
</evidence>
<evidence type="ECO:0000313" key="12">
    <source>
        <dbReference type="Proteomes" id="UP000326091"/>
    </source>
</evidence>
<dbReference type="Proteomes" id="UP000483142">
    <property type="component" value="Unassembled WGS sequence"/>
</dbReference>
<reference evidence="14 15" key="3">
    <citation type="journal article" date="2019" name="Nat. Med.">
        <title>A library of human gut bacterial isolates paired with longitudinal multiomics data enables mechanistic microbiome research.</title>
        <authorList>
            <person name="Poyet M."/>
            <person name="Groussin M."/>
            <person name="Gibbons S.M."/>
            <person name="Avila-Pacheco J."/>
            <person name="Jiang X."/>
            <person name="Kearney S.M."/>
            <person name="Perrotta A.R."/>
            <person name="Berdy B."/>
            <person name="Zhao S."/>
            <person name="Lieberman T.D."/>
            <person name="Swanson P.K."/>
            <person name="Smith M."/>
            <person name="Roesemann S."/>
            <person name="Alexander J.E."/>
            <person name="Rich S.A."/>
            <person name="Livny J."/>
            <person name="Vlamakis H."/>
            <person name="Clish C."/>
            <person name="Bullock K."/>
            <person name="Deik A."/>
            <person name="Scott J."/>
            <person name="Pierce K.A."/>
            <person name="Xavier R.J."/>
            <person name="Alm E.J."/>
        </authorList>
    </citation>
    <scope>NUCLEOTIDE SEQUENCE [LARGE SCALE GENOMIC DNA]</scope>
    <source>
        <strain evidence="5 14">BIOML-A110</strain>
        <strain evidence="4 15">BIOML-A140</strain>
        <strain evidence="3 16">BIOML-A141</strain>
    </source>
</reference>
<evidence type="ECO:0000313" key="1">
    <source>
        <dbReference type="EMBL" id="CUO30790.1"/>
    </source>
</evidence>
<reference evidence="6 12" key="4">
    <citation type="submission" date="2019-09" db="EMBL/GenBank/DDBJ databases">
        <title>Commensal-derived Metabolites Govern Vibrio cholerae Pathogenesis in Host.</title>
        <authorList>
            <person name="Yoon S.S."/>
            <person name="Yoon M.Y."/>
        </authorList>
    </citation>
    <scope>NUCLEOTIDE SEQUENCE [LARGE SCALE GENOMIC DNA]</scope>
    <source>
        <strain evidence="6 12">VIC01</strain>
    </source>
</reference>
<reference evidence="2 13" key="5">
    <citation type="submission" date="2019-10" db="EMBL/GenBank/DDBJ databases">
        <title>Genome Sequence and Assembly of iSURF_14.</title>
        <authorList>
            <person name="Wucher B.R."/>
            <person name="Ruoff K.L."/>
            <person name="Price C.E."/>
            <person name="Valls R.R."/>
            <person name="O'Toole G.A."/>
        </authorList>
    </citation>
    <scope>NUCLEOTIDE SEQUENCE [LARGE SCALE GENOMIC DNA]</scope>
    <source>
        <strain evidence="2 13">ANK132K_3B</strain>
    </source>
</reference>
<dbReference type="EMBL" id="WCIF01000022">
    <property type="protein sequence ID" value="KAB5434825.1"/>
    <property type="molecule type" value="Genomic_DNA"/>
</dbReference>
<evidence type="ECO:0000313" key="11">
    <source>
        <dbReference type="Proteomes" id="UP000286392"/>
    </source>
</evidence>
<reference evidence="1 9" key="1">
    <citation type="submission" date="2015-09" db="EMBL/GenBank/DDBJ databases">
        <authorList>
            <consortium name="Pathogen Informatics"/>
        </authorList>
    </citation>
    <scope>NUCLEOTIDE SEQUENCE [LARGE SCALE GENOMIC DNA]</scope>
    <source>
        <strain evidence="1 9">2789STDY5834842</strain>
    </source>
</reference>
<dbReference type="EMBL" id="CP043529">
    <property type="protein sequence ID" value="QEW38453.1"/>
    <property type="molecule type" value="Genomic_DNA"/>
</dbReference>
<name>A0A174IKJ2_PHOVU</name>
<proteinExistence type="predicted"/>
<evidence type="ECO:0000313" key="4">
    <source>
        <dbReference type="EMBL" id="KAB6474269.1"/>
    </source>
</evidence>
<dbReference type="EMBL" id="WDAX01000001">
    <property type="protein sequence ID" value="KAB6577334.1"/>
    <property type="molecule type" value="Genomic_DNA"/>
</dbReference>